<accession>A0A840D0W2</accession>
<comment type="function">
    <text evidence="9">Catalyzes the ATP-dependent phosphorylation of N-acetyl-L-glutamate.</text>
</comment>
<comment type="pathway">
    <text evidence="1 9">Amino-acid biosynthesis; L-arginine biosynthesis; N(2)-acetyl-L-ornithine from L-glutamate: step 2/4.</text>
</comment>
<dbReference type="PANTHER" id="PTHR23342:SF0">
    <property type="entry name" value="N-ACETYLGLUTAMATE SYNTHASE, MITOCHONDRIAL"/>
    <property type="match status" value="1"/>
</dbReference>
<feature type="binding site" evidence="9">
    <location>
        <position position="176"/>
    </location>
    <ligand>
        <name>substrate</name>
    </ligand>
</feature>
<feature type="domain" description="Aspartate/glutamate/uridylate kinase" evidence="10">
    <location>
        <begin position="23"/>
        <end position="260"/>
    </location>
</feature>
<evidence type="ECO:0000256" key="8">
    <source>
        <dbReference type="ARBA" id="ARBA00048141"/>
    </source>
</evidence>
<keyword evidence="2 9" id="KW-0055">Arginine biosynthesis</keyword>
<keyword evidence="4 9" id="KW-0808">Transferase</keyword>
<keyword evidence="9" id="KW-0963">Cytoplasm</keyword>
<comment type="subcellular location">
    <subcellularLocation>
        <location evidence="9">Cytoplasm</location>
    </subcellularLocation>
</comment>
<evidence type="ECO:0000256" key="6">
    <source>
        <dbReference type="ARBA" id="ARBA00022777"/>
    </source>
</evidence>
<dbReference type="AlphaFoldDB" id="A0A840D0W2"/>
<evidence type="ECO:0000256" key="2">
    <source>
        <dbReference type="ARBA" id="ARBA00022571"/>
    </source>
</evidence>
<evidence type="ECO:0000256" key="5">
    <source>
        <dbReference type="ARBA" id="ARBA00022741"/>
    </source>
</evidence>
<dbReference type="EC" id="2.7.2.8" evidence="9"/>
<keyword evidence="7 9" id="KW-0067">ATP-binding</keyword>
<dbReference type="FunFam" id="3.40.1160.10:FF:000055">
    <property type="entry name" value="Acetylglutamate kinase"/>
    <property type="match status" value="1"/>
</dbReference>
<dbReference type="Pfam" id="PF00696">
    <property type="entry name" value="AA_kinase"/>
    <property type="match status" value="1"/>
</dbReference>
<dbReference type="CDD" id="cd04238">
    <property type="entry name" value="AAK_NAGK-like"/>
    <property type="match status" value="1"/>
</dbReference>
<keyword evidence="3 9" id="KW-0028">Amino-acid biosynthesis</keyword>
<dbReference type="GO" id="GO:0042450">
    <property type="term" value="P:L-arginine biosynthetic process via ornithine"/>
    <property type="evidence" value="ECO:0007669"/>
    <property type="project" value="UniProtKB-UniRule"/>
</dbReference>
<evidence type="ECO:0000256" key="4">
    <source>
        <dbReference type="ARBA" id="ARBA00022679"/>
    </source>
</evidence>
<dbReference type="HAMAP" id="MF_00082">
    <property type="entry name" value="ArgB"/>
    <property type="match status" value="1"/>
</dbReference>
<keyword evidence="5 9" id="KW-0547">Nucleotide-binding</keyword>
<reference evidence="11" key="1">
    <citation type="submission" date="2020-08" db="EMBL/GenBank/DDBJ databases">
        <title>Genomic Encyclopedia of Type Strains, Phase IV (KMG-IV): sequencing the most valuable type-strain genomes for metagenomic binning, comparative biology and taxonomic classification.</title>
        <authorList>
            <person name="Goeker M."/>
        </authorList>
    </citation>
    <scope>NUCLEOTIDE SEQUENCE [LARGE SCALE GENOMIC DNA]</scope>
    <source>
        <strain evidence="11">DSM 105720</strain>
    </source>
</reference>
<keyword evidence="12" id="KW-1185">Reference proteome</keyword>
<comment type="catalytic activity">
    <reaction evidence="8 9">
        <text>N-acetyl-L-glutamate + ATP = N-acetyl-L-glutamyl 5-phosphate + ADP</text>
        <dbReference type="Rhea" id="RHEA:14629"/>
        <dbReference type="ChEBI" id="CHEBI:30616"/>
        <dbReference type="ChEBI" id="CHEBI:44337"/>
        <dbReference type="ChEBI" id="CHEBI:57936"/>
        <dbReference type="ChEBI" id="CHEBI:456216"/>
        <dbReference type="EC" id="2.7.2.8"/>
    </reaction>
</comment>
<dbReference type="GO" id="GO:0003991">
    <property type="term" value="F:acetylglutamate kinase activity"/>
    <property type="evidence" value="ECO:0007669"/>
    <property type="project" value="UniProtKB-UniRule"/>
</dbReference>
<feature type="site" description="Transition state stabilizer" evidence="9">
    <location>
        <position position="27"/>
    </location>
</feature>
<dbReference type="UniPathway" id="UPA00068">
    <property type="reaction ID" value="UER00107"/>
</dbReference>
<dbReference type="EMBL" id="JACIER010000006">
    <property type="protein sequence ID" value="MBB4044018.1"/>
    <property type="molecule type" value="Genomic_DNA"/>
</dbReference>
<protein>
    <recommendedName>
        <fullName evidence="9">Acetylglutamate kinase</fullName>
        <ecNumber evidence="9">2.7.2.8</ecNumber>
    </recommendedName>
    <alternativeName>
        <fullName evidence="9">N-acetyl-L-glutamate 5-phosphotransferase</fullName>
    </alternativeName>
    <alternativeName>
        <fullName evidence="9">NAG kinase</fullName>
        <shortName evidence="9">NAGK</shortName>
    </alternativeName>
</protein>
<dbReference type="InterPro" id="IPR004662">
    <property type="entry name" value="AcgluKinase_fam"/>
</dbReference>
<keyword evidence="6 9" id="KW-0418">Kinase</keyword>
<dbReference type="InterPro" id="IPR037528">
    <property type="entry name" value="ArgB"/>
</dbReference>
<gene>
    <name evidence="9" type="primary">argB</name>
    <name evidence="11" type="ORF">GGR06_001807</name>
</gene>
<comment type="caution">
    <text evidence="11">The sequence shown here is derived from an EMBL/GenBank/DDBJ whole genome shotgun (WGS) entry which is preliminary data.</text>
</comment>
<evidence type="ECO:0000259" key="10">
    <source>
        <dbReference type="Pfam" id="PF00696"/>
    </source>
</evidence>
<dbReference type="Gene3D" id="3.40.1160.10">
    <property type="entry name" value="Acetylglutamate kinase-like"/>
    <property type="match status" value="1"/>
</dbReference>
<evidence type="ECO:0000256" key="7">
    <source>
        <dbReference type="ARBA" id="ARBA00022840"/>
    </source>
</evidence>
<proteinExistence type="inferred from homology"/>
<dbReference type="NCBIfam" id="TIGR00761">
    <property type="entry name" value="argB"/>
    <property type="match status" value="1"/>
</dbReference>
<comment type="similarity">
    <text evidence="9">Belongs to the acetylglutamate kinase family. ArgB subfamily.</text>
</comment>
<sequence>MLSKDKADVTSSLAVGKGRGETLTVIKVGGKIVEEEATLRQLLDDFAAIDGHKVLVHGGGRSATKLAAQLGIESHMVNGRRITDAATLNVVTMVYGGLVNKNIVAGLQARGVNALGLTGADMDVIRSVKRPVKEVDYGFVGDVKEVDATLLADLIRKGVVPVMAPLTHDGQGNMLNTNADTIAGETAKALAALFDVTLVYCFEKKGVLRDEADDESVIPQITRAEFEQYVADGVIQGGMIPKLENSFEAINAGVSEVVITLASAINSPEGTRIKK</sequence>
<dbReference type="PIRSF" id="PIRSF000728">
    <property type="entry name" value="NAGK"/>
    <property type="match status" value="1"/>
</dbReference>
<evidence type="ECO:0000313" key="12">
    <source>
        <dbReference type="Proteomes" id="UP000560658"/>
    </source>
</evidence>
<dbReference type="InterPro" id="IPR001048">
    <property type="entry name" value="Asp/Glu/Uridylate_kinase"/>
</dbReference>
<dbReference type="GO" id="GO:0005737">
    <property type="term" value="C:cytoplasm"/>
    <property type="evidence" value="ECO:0007669"/>
    <property type="project" value="UniProtKB-SubCell"/>
</dbReference>
<evidence type="ECO:0000256" key="3">
    <source>
        <dbReference type="ARBA" id="ARBA00022605"/>
    </source>
</evidence>
<evidence type="ECO:0000256" key="1">
    <source>
        <dbReference type="ARBA" id="ARBA00004828"/>
    </source>
</evidence>
<organism evidence="11 12">
    <name type="scientific">Bacteroides reticulotermitis</name>
    <dbReference type="NCBI Taxonomy" id="1133319"/>
    <lineage>
        <taxon>Bacteria</taxon>
        <taxon>Pseudomonadati</taxon>
        <taxon>Bacteroidota</taxon>
        <taxon>Bacteroidia</taxon>
        <taxon>Bacteroidales</taxon>
        <taxon>Bacteroidaceae</taxon>
        <taxon>Bacteroides</taxon>
    </lineage>
</organism>
<evidence type="ECO:0000256" key="9">
    <source>
        <dbReference type="HAMAP-Rule" id="MF_00082"/>
    </source>
</evidence>
<dbReference type="PANTHER" id="PTHR23342">
    <property type="entry name" value="N-ACETYLGLUTAMATE SYNTHASE"/>
    <property type="match status" value="1"/>
</dbReference>
<feature type="binding site" evidence="9">
    <location>
        <position position="81"/>
    </location>
    <ligand>
        <name>substrate</name>
    </ligand>
</feature>
<dbReference type="SUPFAM" id="SSF53633">
    <property type="entry name" value="Carbamate kinase-like"/>
    <property type="match status" value="1"/>
</dbReference>
<feature type="site" description="Transition state stabilizer" evidence="9">
    <location>
        <position position="242"/>
    </location>
</feature>
<name>A0A840D0W2_9BACE</name>
<dbReference type="InterPro" id="IPR036393">
    <property type="entry name" value="AceGlu_kinase-like_sf"/>
</dbReference>
<dbReference type="GO" id="GO:0005524">
    <property type="term" value="F:ATP binding"/>
    <property type="evidence" value="ECO:0007669"/>
    <property type="project" value="UniProtKB-UniRule"/>
</dbReference>
<dbReference type="Proteomes" id="UP000560658">
    <property type="component" value="Unassembled WGS sequence"/>
</dbReference>
<dbReference type="RefSeq" id="WP_044160442.1">
    <property type="nucleotide sequence ID" value="NZ_JACIER010000006.1"/>
</dbReference>
<evidence type="ECO:0000313" key="11">
    <source>
        <dbReference type="EMBL" id="MBB4044018.1"/>
    </source>
</evidence>
<feature type="binding site" evidence="9">
    <location>
        <begin position="59"/>
        <end position="60"/>
    </location>
    <ligand>
        <name>substrate</name>
    </ligand>
</feature>